<dbReference type="SUPFAM" id="SSF53927">
    <property type="entry name" value="Cytidine deaminase-like"/>
    <property type="match status" value="1"/>
</dbReference>
<keyword evidence="5 8" id="KW-0658">Purine biosynthesis</keyword>
<dbReference type="SUPFAM" id="SSF52335">
    <property type="entry name" value="Methylglyoxal synthase-like"/>
    <property type="match status" value="1"/>
</dbReference>
<evidence type="ECO:0000256" key="6">
    <source>
        <dbReference type="ARBA" id="ARBA00022801"/>
    </source>
</evidence>
<dbReference type="InterPro" id="IPR036914">
    <property type="entry name" value="MGS-like_dom_sf"/>
</dbReference>
<dbReference type="Gene3D" id="3.40.50.1380">
    <property type="entry name" value="Methylglyoxal synthase-like domain"/>
    <property type="match status" value="1"/>
</dbReference>
<dbReference type="PANTHER" id="PTHR11692">
    <property type="entry name" value="BIFUNCTIONAL PURINE BIOSYNTHESIS PROTEIN PURH"/>
    <property type="match status" value="1"/>
</dbReference>
<accession>A0ABU7LSJ2</accession>
<evidence type="ECO:0000256" key="5">
    <source>
        <dbReference type="ARBA" id="ARBA00022755"/>
    </source>
</evidence>
<evidence type="ECO:0000259" key="9">
    <source>
        <dbReference type="PROSITE" id="PS51855"/>
    </source>
</evidence>
<comment type="similarity">
    <text evidence="3 8">Belongs to the PurH family.</text>
</comment>
<name>A0ABU7LSJ2_9PROT</name>
<sequence length="529" mass="56142">MSSPDLVTIRRALISLSDKDGLEERARRLVALGVEILSTGGTLRALQKAGIAARDVSEVTGFPEMMDGRLKTLHPVVHGGLLGRRSHEADRAAMSEHNIPEIDLLFVNLYPFEATVDAGEDFETCIENIDIGGPAMLRAAAKNHPFVAVCVDNDDADAVLDAMDENNGATPLTLRKALAAKAYARTGAYDAAVSGWFAAQIGEASPDYRTFGGQLISTLRYGENPHQNAAFYAAGSKRPGVATARIVQGKALSYNNLADADAAFELAAEFIDEPVCVIVKHANPCGVALGKTVRDAWDRALMADPVSAFGGIVAFNREIDAETADALTNLFLEVIIAPGASKAALEILANKANLRVMLTGEMPDPSEESWTAKTVAGGMLVQERDRGQVNADALKTVTEQQPDDETVRDMLFAWTVCKHVKSNAIVYAKDGMTTGIGMGQTSRVEAARLAARKAVDIARENGWDQPATIGSACASDAFFPFADGLLAAVEAGATSVIQPGGSVRDADVIAAAEEAGVTMVFTGMRHFRH</sequence>
<evidence type="ECO:0000256" key="4">
    <source>
        <dbReference type="ARBA" id="ARBA00022679"/>
    </source>
</evidence>
<dbReference type="InterPro" id="IPR016193">
    <property type="entry name" value="Cytidine_deaminase-like"/>
</dbReference>
<dbReference type="EC" id="3.5.4.10" evidence="8"/>
<comment type="catalytic activity">
    <reaction evidence="8">
        <text>IMP + H2O = 5-formamido-1-(5-phospho-D-ribosyl)imidazole-4-carboxamide</text>
        <dbReference type="Rhea" id="RHEA:18445"/>
        <dbReference type="ChEBI" id="CHEBI:15377"/>
        <dbReference type="ChEBI" id="CHEBI:58053"/>
        <dbReference type="ChEBI" id="CHEBI:58467"/>
        <dbReference type="EC" id="3.5.4.10"/>
    </reaction>
</comment>
<dbReference type="HAMAP" id="MF_00139">
    <property type="entry name" value="PurH"/>
    <property type="match status" value="1"/>
</dbReference>
<keyword evidence="6 8" id="KW-0378">Hydrolase</keyword>
<dbReference type="NCBIfam" id="TIGR00355">
    <property type="entry name" value="purH"/>
    <property type="match status" value="1"/>
</dbReference>
<keyword evidence="7 8" id="KW-0511">Multifunctional enzyme</keyword>
<evidence type="ECO:0000313" key="11">
    <source>
        <dbReference type="Proteomes" id="UP001354971"/>
    </source>
</evidence>
<dbReference type="InterPro" id="IPR011607">
    <property type="entry name" value="MGS-like_dom"/>
</dbReference>
<dbReference type="PIRSF" id="PIRSF000414">
    <property type="entry name" value="AICARFT_IMPCHas"/>
    <property type="match status" value="1"/>
</dbReference>
<reference evidence="10 11" key="1">
    <citation type="submission" date="2024-01" db="EMBL/GenBank/DDBJ databases">
        <title>Hyphobacterium bacterium isolated from marine sediment.</title>
        <authorList>
            <person name="Zhao S."/>
        </authorList>
    </citation>
    <scope>NUCLEOTIDE SEQUENCE [LARGE SCALE GENOMIC DNA]</scope>
    <source>
        <strain evidence="11">HN65</strain>
    </source>
</reference>
<dbReference type="InterPro" id="IPR002695">
    <property type="entry name" value="PurH-like"/>
</dbReference>
<dbReference type="Pfam" id="PF01808">
    <property type="entry name" value="AICARFT_IMPCHas"/>
    <property type="match status" value="1"/>
</dbReference>
<protein>
    <recommendedName>
        <fullName evidence="8">Bifunctional purine biosynthesis protein PurH</fullName>
    </recommendedName>
    <domain>
        <recommendedName>
            <fullName evidence="8">Phosphoribosylaminoimidazolecarboxamide formyltransferase</fullName>
            <ecNumber evidence="8">2.1.2.3</ecNumber>
        </recommendedName>
        <alternativeName>
            <fullName evidence="8">AICAR transformylase</fullName>
        </alternativeName>
    </domain>
    <domain>
        <recommendedName>
            <fullName evidence="8">IMP cyclohydrolase</fullName>
            <ecNumber evidence="8">3.5.4.10</ecNumber>
        </recommendedName>
        <alternativeName>
            <fullName evidence="8">ATIC</fullName>
        </alternativeName>
        <alternativeName>
            <fullName evidence="8">IMP synthase</fullName>
        </alternativeName>
        <alternativeName>
            <fullName evidence="8">Inosinicase</fullName>
        </alternativeName>
    </domain>
</protein>
<evidence type="ECO:0000256" key="8">
    <source>
        <dbReference type="HAMAP-Rule" id="MF_00139"/>
    </source>
</evidence>
<dbReference type="EC" id="2.1.2.3" evidence="8"/>
<dbReference type="Gene3D" id="3.40.140.20">
    <property type="match status" value="2"/>
</dbReference>
<proteinExistence type="inferred from homology"/>
<feature type="domain" description="MGS-like" evidence="9">
    <location>
        <begin position="1"/>
        <end position="151"/>
    </location>
</feature>
<comment type="pathway">
    <text evidence="1 8">Purine metabolism; IMP biosynthesis via de novo pathway; IMP from 5-formamido-1-(5-phospho-D-ribosyl)imidazole-4-carboxamide: step 1/1.</text>
</comment>
<dbReference type="CDD" id="cd01421">
    <property type="entry name" value="IMPCH"/>
    <property type="match status" value="1"/>
</dbReference>
<keyword evidence="4 8" id="KW-0808">Transferase</keyword>
<evidence type="ECO:0000313" key="10">
    <source>
        <dbReference type="EMBL" id="MEE2526554.1"/>
    </source>
</evidence>
<dbReference type="GO" id="GO:0004643">
    <property type="term" value="F:phosphoribosylaminoimidazolecarboxamide formyltransferase activity"/>
    <property type="evidence" value="ECO:0007669"/>
    <property type="project" value="UniProtKB-EC"/>
</dbReference>
<dbReference type="SMART" id="SM00798">
    <property type="entry name" value="AICARFT_IMPCHas"/>
    <property type="match status" value="1"/>
</dbReference>
<dbReference type="RefSeq" id="WP_330199217.1">
    <property type="nucleotide sequence ID" value="NZ_JAZDRP010000005.1"/>
</dbReference>
<evidence type="ECO:0000256" key="1">
    <source>
        <dbReference type="ARBA" id="ARBA00004844"/>
    </source>
</evidence>
<dbReference type="SMART" id="SM00851">
    <property type="entry name" value="MGS"/>
    <property type="match status" value="1"/>
</dbReference>
<dbReference type="NCBIfam" id="NF002049">
    <property type="entry name" value="PRK00881.1"/>
    <property type="match status" value="1"/>
</dbReference>
<dbReference type="PANTHER" id="PTHR11692:SF0">
    <property type="entry name" value="BIFUNCTIONAL PURINE BIOSYNTHESIS PROTEIN ATIC"/>
    <property type="match status" value="1"/>
</dbReference>
<dbReference type="PROSITE" id="PS51855">
    <property type="entry name" value="MGS"/>
    <property type="match status" value="1"/>
</dbReference>
<gene>
    <name evidence="8 10" type="primary">purH</name>
    <name evidence="10" type="ORF">V0U79_09260</name>
</gene>
<evidence type="ECO:0000256" key="3">
    <source>
        <dbReference type="ARBA" id="ARBA00007667"/>
    </source>
</evidence>
<comment type="domain">
    <text evidence="8">The IMP cyclohydrolase activity resides in the N-terminal region.</text>
</comment>
<organism evidence="10 11">
    <name type="scientific">Hyphobacterium lacteum</name>
    <dbReference type="NCBI Taxonomy" id="3116575"/>
    <lineage>
        <taxon>Bacteria</taxon>
        <taxon>Pseudomonadati</taxon>
        <taxon>Pseudomonadota</taxon>
        <taxon>Alphaproteobacteria</taxon>
        <taxon>Maricaulales</taxon>
        <taxon>Maricaulaceae</taxon>
        <taxon>Hyphobacterium</taxon>
    </lineage>
</organism>
<dbReference type="Pfam" id="PF02142">
    <property type="entry name" value="MGS"/>
    <property type="match status" value="1"/>
</dbReference>
<comment type="caution">
    <text evidence="10">The sequence shown here is derived from an EMBL/GenBank/DDBJ whole genome shotgun (WGS) entry which is preliminary data.</text>
</comment>
<dbReference type="InterPro" id="IPR024051">
    <property type="entry name" value="AICAR_Tfase_dup_dom_sf"/>
</dbReference>
<evidence type="ECO:0000256" key="7">
    <source>
        <dbReference type="ARBA" id="ARBA00023268"/>
    </source>
</evidence>
<keyword evidence="11" id="KW-1185">Reference proteome</keyword>
<dbReference type="Proteomes" id="UP001354971">
    <property type="component" value="Unassembled WGS sequence"/>
</dbReference>
<dbReference type="EMBL" id="JAZDRP010000005">
    <property type="protein sequence ID" value="MEE2526554.1"/>
    <property type="molecule type" value="Genomic_DNA"/>
</dbReference>
<comment type="catalytic activity">
    <reaction evidence="8">
        <text>(6R)-10-formyltetrahydrofolate + 5-amino-1-(5-phospho-beta-D-ribosyl)imidazole-4-carboxamide = 5-formamido-1-(5-phospho-D-ribosyl)imidazole-4-carboxamide + (6S)-5,6,7,8-tetrahydrofolate</text>
        <dbReference type="Rhea" id="RHEA:22192"/>
        <dbReference type="ChEBI" id="CHEBI:57453"/>
        <dbReference type="ChEBI" id="CHEBI:58467"/>
        <dbReference type="ChEBI" id="CHEBI:58475"/>
        <dbReference type="ChEBI" id="CHEBI:195366"/>
        <dbReference type="EC" id="2.1.2.3"/>
    </reaction>
</comment>
<evidence type="ECO:0000256" key="2">
    <source>
        <dbReference type="ARBA" id="ARBA00004954"/>
    </source>
</evidence>
<dbReference type="GO" id="GO:0003937">
    <property type="term" value="F:IMP cyclohydrolase activity"/>
    <property type="evidence" value="ECO:0007669"/>
    <property type="project" value="UniProtKB-EC"/>
</dbReference>
<comment type="pathway">
    <text evidence="2 8">Purine metabolism; IMP biosynthesis via de novo pathway; 5-formamido-1-(5-phospho-D-ribosyl)imidazole-4-carboxamide from 5-amino-1-(5-phospho-D-ribosyl)imidazole-4-carboxamide (10-formyl THF route): step 1/1.</text>
</comment>